<evidence type="ECO:0000256" key="1">
    <source>
        <dbReference type="ARBA" id="ARBA00001913"/>
    </source>
</evidence>
<dbReference type="Pfam" id="PF00884">
    <property type="entry name" value="Sulfatase"/>
    <property type="match status" value="1"/>
</dbReference>
<dbReference type="PROSITE" id="PS00149">
    <property type="entry name" value="SULFATASE_2"/>
    <property type="match status" value="1"/>
</dbReference>
<dbReference type="InterPro" id="IPR050738">
    <property type="entry name" value="Sulfatase"/>
</dbReference>
<dbReference type="GO" id="GO:0046872">
    <property type="term" value="F:metal ion binding"/>
    <property type="evidence" value="ECO:0007669"/>
    <property type="project" value="UniProtKB-KW"/>
</dbReference>
<evidence type="ECO:0000256" key="3">
    <source>
        <dbReference type="ARBA" id="ARBA00022723"/>
    </source>
</evidence>
<dbReference type="Proteomes" id="UP000346198">
    <property type="component" value="Unassembled WGS sequence"/>
</dbReference>
<dbReference type="InterPro" id="IPR024607">
    <property type="entry name" value="Sulfatase_CS"/>
</dbReference>
<evidence type="ECO:0000256" key="2">
    <source>
        <dbReference type="ARBA" id="ARBA00008779"/>
    </source>
</evidence>
<evidence type="ECO:0000313" key="9">
    <source>
        <dbReference type="Proteomes" id="UP000346198"/>
    </source>
</evidence>
<organism evidence="8 9">
    <name type="scientific">Pontiella sulfatireligans</name>
    <dbReference type="NCBI Taxonomy" id="2750658"/>
    <lineage>
        <taxon>Bacteria</taxon>
        <taxon>Pseudomonadati</taxon>
        <taxon>Kiritimatiellota</taxon>
        <taxon>Kiritimatiellia</taxon>
        <taxon>Kiritimatiellales</taxon>
        <taxon>Pontiellaceae</taxon>
        <taxon>Pontiella</taxon>
    </lineage>
</organism>
<keyword evidence="9" id="KW-1185">Reference proteome</keyword>
<dbReference type="Gene3D" id="3.30.1120.10">
    <property type="match status" value="1"/>
</dbReference>
<name>A0A6C2UD28_9BACT</name>
<dbReference type="Gene3D" id="3.40.720.10">
    <property type="entry name" value="Alkaline Phosphatase, subunit A"/>
    <property type="match status" value="1"/>
</dbReference>
<evidence type="ECO:0000256" key="6">
    <source>
        <dbReference type="ARBA" id="ARBA00022837"/>
    </source>
</evidence>
<keyword evidence="6" id="KW-0106">Calcium</keyword>
<dbReference type="AlphaFoldDB" id="A0A6C2UD28"/>
<comment type="similarity">
    <text evidence="2">Belongs to the sulfatase family.</text>
</comment>
<accession>A0A6C2UD28</accession>
<keyword evidence="3" id="KW-0479">Metal-binding</keyword>
<evidence type="ECO:0000259" key="7">
    <source>
        <dbReference type="Pfam" id="PF00884"/>
    </source>
</evidence>
<dbReference type="PANTHER" id="PTHR42693:SF42">
    <property type="entry name" value="ARYLSULFATASE G"/>
    <property type="match status" value="1"/>
</dbReference>
<protein>
    <submittedName>
        <fullName evidence="8">Arylsulfatase</fullName>
    </submittedName>
</protein>
<dbReference type="PROSITE" id="PS00523">
    <property type="entry name" value="SULFATASE_1"/>
    <property type="match status" value="1"/>
</dbReference>
<evidence type="ECO:0000313" key="8">
    <source>
        <dbReference type="EMBL" id="VGO18102.1"/>
    </source>
</evidence>
<dbReference type="SUPFAM" id="SSF53649">
    <property type="entry name" value="Alkaline phosphatase-like"/>
    <property type="match status" value="1"/>
</dbReference>
<dbReference type="InterPro" id="IPR017850">
    <property type="entry name" value="Alkaline_phosphatase_core_sf"/>
</dbReference>
<proteinExistence type="inferred from homology"/>
<keyword evidence="5" id="KW-0378">Hydrolase</keyword>
<dbReference type="EMBL" id="CAAHFH010000001">
    <property type="protein sequence ID" value="VGO18102.1"/>
    <property type="molecule type" value="Genomic_DNA"/>
</dbReference>
<dbReference type="InterPro" id="IPR000917">
    <property type="entry name" value="Sulfatase_N"/>
</dbReference>
<evidence type="ECO:0000256" key="5">
    <source>
        <dbReference type="ARBA" id="ARBA00022801"/>
    </source>
</evidence>
<dbReference type="PANTHER" id="PTHR42693">
    <property type="entry name" value="ARYLSULFATASE FAMILY MEMBER"/>
    <property type="match status" value="1"/>
</dbReference>
<comment type="cofactor">
    <cofactor evidence="1">
        <name>Ca(2+)</name>
        <dbReference type="ChEBI" id="CHEBI:29108"/>
    </cofactor>
</comment>
<reference evidence="8 9" key="1">
    <citation type="submission" date="2019-04" db="EMBL/GenBank/DDBJ databases">
        <authorList>
            <person name="Van Vliet M D."/>
        </authorList>
    </citation>
    <scope>NUCLEOTIDE SEQUENCE [LARGE SCALE GENOMIC DNA]</scope>
    <source>
        <strain evidence="8 9">F21</strain>
    </source>
</reference>
<evidence type="ECO:0000256" key="4">
    <source>
        <dbReference type="ARBA" id="ARBA00022729"/>
    </source>
</evidence>
<sequence>MMKWMSRILLCIALFLLVGVDAKSAKSKPNVVLFFVDDLGWNNLGYRNPDLFETPNIDQLAQDGTDFQQAYSASPTCSPSRSTLVTGKHPARLKLVRHIPSGKHPDFDEWDRTDAEFHLLEQDPAQFPSRNWLPLEETTYAEALKKEGYYSLFVGKWHLGHEPYHPVKNGFDRQIGTSNRGHPKGYYPPYTPFKEIFPEETERYLTDKLTDETVGFIEDYDKEQPFMISLWYYGVHTPNTGRKDLVPRFEGRKGLEGKRAQYAAQVMAVDESIGRVRAALKARGIDKNTVIIFTSDQGSLYEWAPYRGGKRVDTLCEGGARVPFIVSWPGVAKAGVQNDSIIQTTDIFPTLVELAGGDPAEYKDLDGTSLLATIKNNSVLERGKPVYGYRAYQDLYVSAREGDWKLLGHRSGKLWLYNVEEDREEKNDLAEKNPEKVQELVSKLKAWEKEMGVEQYSGVQ</sequence>
<gene>
    <name evidence="8" type="primary">atsA_12</name>
    <name evidence="8" type="ORF">SCARR_00153</name>
</gene>
<keyword evidence="4" id="KW-0732">Signal</keyword>
<feature type="domain" description="Sulfatase N-terminal" evidence="7">
    <location>
        <begin position="29"/>
        <end position="356"/>
    </location>
</feature>
<dbReference type="GO" id="GO:0004065">
    <property type="term" value="F:arylsulfatase activity"/>
    <property type="evidence" value="ECO:0007669"/>
    <property type="project" value="TreeGrafter"/>
</dbReference>
<dbReference type="CDD" id="cd16144">
    <property type="entry name" value="ARS_like"/>
    <property type="match status" value="1"/>
</dbReference>